<organism evidence="2 3">
    <name type="scientific">Gloeobacter morelensis MG652769</name>
    <dbReference type="NCBI Taxonomy" id="2781736"/>
    <lineage>
        <taxon>Bacteria</taxon>
        <taxon>Bacillati</taxon>
        <taxon>Cyanobacteriota</taxon>
        <taxon>Cyanophyceae</taxon>
        <taxon>Gloeobacterales</taxon>
        <taxon>Gloeobacteraceae</taxon>
        <taxon>Gloeobacter</taxon>
        <taxon>Gloeobacter morelensis</taxon>
    </lineage>
</organism>
<dbReference type="Proteomes" id="UP001054846">
    <property type="component" value="Chromosome"/>
</dbReference>
<gene>
    <name evidence="2" type="ORF">ISF26_19310</name>
</gene>
<evidence type="ECO:0000313" key="3">
    <source>
        <dbReference type="Proteomes" id="UP001054846"/>
    </source>
</evidence>
<reference evidence="2 3" key="1">
    <citation type="journal article" date="2021" name="Genome Biol. Evol.">
        <title>Complete Genome Sequencing of a Novel Gloeobacter Species from a Waterfall Cave in Mexico.</title>
        <authorList>
            <person name="Saw J.H."/>
            <person name="Cardona T."/>
            <person name="Montejano G."/>
        </authorList>
    </citation>
    <scope>NUCLEOTIDE SEQUENCE [LARGE SCALE GENOMIC DNA]</scope>
    <source>
        <strain evidence="2">MG652769</strain>
    </source>
</reference>
<accession>A0ABY3PJU6</accession>
<dbReference type="Pfam" id="PF07812">
    <property type="entry name" value="TfuA"/>
    <property type="match status" value="1"/>
</dbReference>
<proteinExistence type="predicted"/>
<dbReference type="InterPro" id="IPR012924">
    <property type="entry name" value="TfuA_core"/>
</dbReference>
<name>A0ABY3PJU6_9CYAN</name>
<dbReference type="EMBL" id="CP063845">
    <property type="protein sequence ID" value="UFP93896.1"/>
    <property type="molecule type" value="Genomic_DNA"/>
</dbReference>
<evidence type="ECO:0000259" key="1">
    <source>
        <dbReference type="Pfam" id="PF07812"/>
    </source>
</evidence>
<feature type="domain" description="TfuA-like core" evidence="1">
    <location>
        <begin position="56"/>
        <end position="174"/>
    </location>
</feature>
<evidence type="ECO:0000313" key="2">
    <source>
        <dbReference type="EMBL" id="UFP93896.1"/>
    </source>
</evidence>
<sequence>MPDFTNKCTFFVGPTLQGIEPLKHLRLDVTCLPPVRRGDVEALTSQSPPGHLVIVDGIFHQFPSVGHLELRTALKKGWRVWGLCSMGAIRACEMRDLGMRGYGTVYERFVQDEDFTDDEVALLHGPAHPYPSITEPLIHMRFALDDLVTRGGLPRCEAAAVVEHLSRLWFGYRTLALLRQLVLECRPQMEAGIVDTWLANFEPFRIKSWDLWKFLQERPWQKRD</sequence>
<keyword evidence="3" id="KW-1185">Reference proteome</keyword>
<protein>
    <submittedName>
        <fullName evidence="2">TfuA domain-containing protein</fullName>
    </submittedName>
</protein>
<dbReference type="RefSeq" id="WP_230840953.1">
    <property type="nucleotide sequence ID" value="NZ_CP063845.1"/>
</dbReference>